<keyword evidence="2" id="KW-1185">Reference proteome</keyword>
<reference evidence="1" key="1">
    <citation type="submission" date="2021-01" db="EMBL/GenBank/DDBJ databases">
        <authorList>
            <person name="Sun Q."/>
        </authorList>
    </citation>
    <scope>NUCLEOTIDE SEQUENCE</scope>
    <source>
        <strain evidence="1">YIM B02566</strain>
    </source>
</reference>
<evidence type="ECO:0000313" key="2">
    <source>
        <dbReference type="Proteomes" id="UP000616151"/>
    </source>
</evidence>
<comment type="caution">
    <text evidence="1">The sequence shown here is derived from an EMBL/GenBank/DDBJ whole genome shotgun (WGS) entry which is preliminary data.</text>
</comment>
<protein>
    <submittedName>
        <fullName evidence="1">Cupin domain-containing protein</fullName>
    </submittedName>
</protein>
<gene>
    <name evidence="1" type="ORF">JHL16_05215</name>
</gene>
<dbReference type="EMBL" id="JAENHL010000006">
    <property type="protein sequence ID" value="MBK1865743.1"/>
    <property type="molecule type" value="Genomic_DNA"/>
</dbReference>
<organism evidence="1 2">
    <name type="scientific">Taklimakanibacter albus</name>
    <dbReference type="NCBI Taxonomy" id="2800327"/>
    <lineage>
        <taxon>Bacteria</taxon>
        <taxon>Pseudomonadati</taxon>
        <taxon>Pseudomonadota</taxon>
        <taxon>Alphaproteobacteria</taxon>
        <taxon>Hyphomicrobiales</taxon>
        <taxon>Aestuariivirgaceae</taxon>
        <taxon>Taklimakanibacter</taxon>
    </lineage>
</organism>
<sequence length="235" mass="25343">MDCNLVRDCRYRSLTCIEKEIHLSRDTTKPEPRKSSTAERRKTAAKQAKAEQASDLAVGARLKVVREKAGLTQRELAKRSGVANATISLIEQEAHAPSLASLHRILGAVPISIADFFAIPTSQKNVLFYDAGDLAVVSRGAADLRVLGSERRDKKLQLFVEHYQPGAGTGREPLVHEGETAAIVIEGTIEVTVGGEKRVLTAGGGYQVFGGQPYRLRNIGKIVAVVACACTPPMI</sequence>
<dbReference type="Proteomes" id="UP000616151">
    <property type="component" value="Unassembled WGS sequence"/>
</dbReference>
<accession>A0ACC5QZG0</accession>
<proteinExistence type="predicted"/>
<name>A0ACC5QZG0_9HYPH</name>
<evidence type="ECO:0000313" key="1">
    <source>
        <dbReference type="EMBL" id="MBK1865743.1"/>
    </source>
</evidence>